<evidence type="ECO:0000313" key="4">
    <source>
        <dbReference type="Proteomes" id="UP000539372"/>
    </source>
</evidence>
<feature type="domain" description="Thiaminase-2/PQQC" evidence="2">
    <location>
        <begin position="16"/>
        <end position="218"/>
    </location>
</feature>
<dbReference type="EC" id="3.5.99.2" evidence="1"/>
<accession>A0A7Y0HE66</accession>
<dbReference type="UniPathway" id="UPA00060"/>
<dbReference type="InterPro" id="IPR004305">
    <property type="entry name" value="Thiaminase-2/PQQC"/>
</dbReference>
<evidence type="ECO:0000313" key="3">
    <source>
        <dbReference type="EMBL" id="NMM43208.1"/>
    </source>
</evidence>
<proteinExistence type="inferred from homology"/>
<dbReference type="GO" id="GO:0009228">
    <property type="term" value="P:thiamine biosynthetic process"/>
    <property type="evidence" value="ECO:0007669"/>
    <property type="project" value="UniProtKB-KW"/>
</dbReference>
<keyword evidence="1" id="KW-0784">Thiamine biosynthesis</keyword>
<dbReference type="GO" id="GO:0050334">
    <property type="term" value="F:thiaminase activity"/>
    <property type="evidence" value="ECO:0007669"/>
    <property type="project" value="UniProtKB-EC"/>
</dbReference>
<dbReference type="GO" id="GO:0009229">
    <property type="term" value="P:thiamine diphosphate biosynthetic process"/>
    <property type="evidence" value="ECO:0007669"/>
    <property type="project" value="UniProtKB-UniPathway"/>
</dbReference>
<dbReference type="NCBIfam" id="TIGR04306">
    <property type="entry name" value="salvage_TenA"/>
    <property type="match status" value="1"/>
</dbReference>
<dbReference type="EMBL" id="JABBNT010000001">
    <property type="protein sequence ID" value="NMM43208.1"/>
    <property type="molecule type" value="Genomic_DNA"/>
</dbReference>
<dbReference type="AlphaFoldDB" id="A0A7Y0HE66"/>
<dbReference type="SUPFAM" id="SSF48613">
    <property type="entry name" value="Heme oxygenase-like"/>
    <property type="match status" value="1"/>
</dbReference>
<reference evidence="3 4" key="1">
    <citation type="submission" date="2020-04" db="EMBL/GenBank/DDBJ databases">
        <title>Rhodospirillaceae bacterium KN72 isolated from deep sea.</title>
        <authorList>
            <person name="Zhang D.-C."/>
        </authorList>
    </citation>
    <scope>NUCLEOTIDE SEQUENCE [LARGE SCALE GENOMIC DNA]</scope>
    <source>
        <strain evidence="3 4">KN72</strain>
    </source>
</reference>
<dbReference type="GO" id="GO:0005829">
    <property type="term" value="C:cytosol"/>
    <property type="evidence" value="ECO:0007669"/>
    <property type="project" value="TreeGrafter"/>
</dbReference>
<dbReference type="InterPro" id="IPR050967">
    <property type="entry name" value="Thiamine_Salvage_TenA"/>
</dbReference>
<dbReference type="CDD" id="cd19367">
    <property type="entry name" value="TenA_C_ScTHI20-like"/>
    <property type="match status" value="1"/>
</dbReference>
<evidence type="ECO:0000259" key="2">
    <source>
        <dbReference type="Pfam" id="PF03070"/>
    </source>
</evidence>
<organism evidence="3 4">
    <name type="scientific">Pacificispira spongiicola</name>
    <dbReference type="NCBI Taxonomy" id="2729598"/>
    <lineage>
        <taxon>Bacteria</taxon>
        <taxon>Pseudomonadati</taxon>
        <taxon>Pseudomonadota</taxon>
        <taxon>Alphaproteobacteria</taxon>
        <taxon>Rhodospirillales</taxon>
        <taxon>Rhodospirillaceae</taxon>
        <taxon>Pacificispira</taxon>
    </lineage>
</organism>
<dbReference type="Gene3D" id="1.20.910.10">
    <property type="entry name" value="Heme oxygenase-like"/>
    <property type="match status" value="1"/>
</dbReference>
<comment type="catalytic activity">
    <reaction evidence="1">
        <text>thiamine + H2O = 5-(2-hydroxyethyl)-4-methylthiazole + 4-amino-5-hydroxymethyl-2-methylpyrimidine + H(+)</text>
        <dbReference type="Rhea" id="RHEA:17509"/>
        <dbReference type="ChEBI" id="CHEBI:15377"/>
        <dbReference type="ChEBI" id="CHEBI:15378"/>
        <dbReference type="ChEBI" id="CHEBI:16892"/>
        <dbReference type="ChEBI" id="CHEBI:17957"/>
        <dbReference type="ChEBI" id="CHEBI:18385"/>
        <dbReference type="EC" id="3.5.99.2"/>
    </reaction>
</comment>
<dbReference type="PANTHER" id="PTHR43198:SF2">
    <property type="entry name" value="SI:CH1073-67J19.1-RELATED"/>
    <property type="match status" value="1"/>
</dbReference>
<protein>
    <recommendedName>
        <fullName evidence="1">Aminopyrimidine aminohydrolase</fullName>
        <ecNumber evidence="1">3.5.99.2</ecNumber>
    </recommendedName>
</protein>
<dbReference type="PANTHER" id="PTHR43198">
    <property type="entry name" value="BIFUNCTIONAL TH2 PROTEIN"/>
    <property type="match status" value="1"/>
</dbReference>
<comment type="caution">
    <text evidence="3">The sequence shown here is derived from an EMBL/GenBank/DDBJ whole genome shotgun (WGS) entry which is preliminary data.</text>
</comment>
<keyword evidence="1" id="KW-0378">Hydrolase</keyword>
<comment type="function">
    <text evidence="1">Catalyzes an amino-pyrimidine hydrolysis reaction at the C5' of the pyrimidine moiety of thiamine compounds, a reaction that is part of a thiamine salvage pathway.</text>
</comment>
<keyword evidence="4" id="KW-1185">Reference proteome</keyword>
<gene>
    <name evidence="3" type="primary">tenA</name>
    <name evidence="3" type="ORF">HH303_01880</name>
</gene>
<dbReference type="InterPro" id="IPR016084">
    <property type="entry name" value="Haem_Oase-like_multi-hlx"/>
</dbReference>
<dbReference type="RefSeq" id="WP_169623505.1">
    <property type="nucleotide sequence ID" value="NZ_JABBNT010000001.1"/>
</dbReference>
<dbReference type="InterPro" id="IPR027574">
    <property type="entry name" value="Thiaminase_II"/>
</dbReference>
<evidence type="ECO:0000256" key="1">
    <source>
        <dbReference type="RuleBase" id="RU363093"/>
    </source>
</evidence>
<sequence length="222" mass="24868">MADLFDRLKAECAADWHAYTDHAFVRGLADGSLPEAAFRHYLTQDYLFLIHFARAFALAGYKAKTLDDIKRAKEGISAIVDVELSLHLSYCEKWGIGPADLTDLPEAVENMAYTRYVLERGMAGDLLDLHIALAPCMLGYGEIGKRLAADPATRRVGNPYLEWIEMYAGEECQNACAEEREYIASLADGIGEARFNELSRCFRDATRLEIGFWQMGLDAVRT</sequence>
<dbReference type="Proteomes" id="UP000539372">
    <property type="component" value="Unassembled WGS sequence"/>
</dbReference>
<comment type="pathway">
    <text evidence="1">Cofactor biosynthesis; thiamine diphosphate biosynthesis.</text>
</comment>
<dbReference type="Pfam" id="PF03070">
    <property type="entry name" value="TENA_THI-4"/>
    <property type="match status" value="1"/>
</dbReference>
<name>A0A7Y0HE66_9PROT</name>
<comment type="similarity">
    <text evidence="1">Belongs to the TenA family.</text>
</comment>
<comment type="catalytic activity">
    <reaction evidence="1">
        <text>4-amino-5-aminomethyl-2-methylpyrimidine + H2O = 4-amino-5-hydroxymethyl-2-methylpyrimidine + NH4(+)</text>
        <dbReference type="Rhea" id="RHEA:31799"/>
        <dbReference type="ChEBI" id="CHEBI:15377"/>
        <dbReference type="ChEBI" id="CHEBI:16892"/>
        <dbReference type="ChEBI" id="CHEBI:28938"/>
        <dbReference type="ChEBI" id="CHEBI:63416"/>
        <dbReference type="EC" id="3.5.99.2"/>
    </reaction>
</comment>